<proteinExistence type="inferred from homology"/>
<comment type="subunit">
    <text evidence="6">Tightly associated with the cellulose synthase catalytic subunit.</text>
</comment>
<evidence type="ECO:0000256" key="1">
    <source>
        <dbReference type="ARBA" id="ARBA00004162"/>
    </source>
</evidence>
<dbReference type="PANTHER" id="PTHR39083:SF1">
    <property type="entry name" value="CYCLIC DI-GMP-BINDING PROTEIN"/>
    <property type="match status" value="1"/>
</dbReference>
<comment type="pathway">
    <text evidence="6">Glycan metabolism; bacterial cellulose biosynthesis.</text>
</comment>
<keyword evidence="6" id="KW-0997">Cell inner membrane</keyword>
<dbReference type="Proteomes" id="UP001174932">
    <property type="component" value="Unassembled WGS sequence"/>
</dbReference>
<keyword evidence="6" id="KW-0135">Cellulose biosynthesis</keyword>
<evidence type="ECO:0000256" key="6">
    <source>
        <dbReference type="RuleBase" id="RU365021"/>
    </source>
</evidence>
<comment type="subcellular location">
    <subcellularLocation>
        <location evidence="6">Cell inner membrane</location>
    </subcellularLocation>
    <subcellularLocation>
        <location evidence="1">Cell membrane</location>
        <topology evidence="1">Single-pass membrane protein</topology>
    </subcellularLocation>
</comment>
<feature type="signal peptide" evidence="6">
    <location>
        <begin position="1"/>
        <end position="22"/>
    </location>
</feature>
<evidence type="ECO:0000313" key="7">
    <source>
        <dbReference type="EMBL" id="MDO6965113.1"/>
    </source>
</evidence>
<evidence type="ECO:0000313" key="8">
    <source>
        <dbReference type="Proteomes" id="UP001174932"/>
    </source>
</evidence>
<name>A0ABT8YN12_9HYPH</name>
<comment type="function">
    <text evidence="6">Binds the cellulose synthase activator, bis-(3'-5') cyclic diguanylic acid (c-di-GMP).</text>
</comment>
<feature type="transmembrane region" description="Helical" evidence="6">
    <location>
        <begin position="729"/>
        <end position="751"/>
    </location>
</feature>
<dbReference type="PANTHER" id="PTHR39083">
    <property type="entry name" value="CYCLIC DI-GMP-BINDING PROTEIN"/>
    <property type="match status" value="1"/>
</dbReference>
<evidence type="ECO:0000256" key="3">
    <source>
        <dbReference type="ARBA" id="ARBA00022692"/>
    </source>
</evidence>
<comment type="similarity">
    <text evidence="6">Belongs to the AcsB/BcsB family.</text>
</comment>
<keyword evidence="6" id="KW-0732">Signal</keyword>
<dbReference type="RefSeq" id="WP_304377047.1">
    <property type="nucleotide sequence ID" value="NZ_JAUOZU010000009.1"/>
</dbReference>
<keyword evidence="4 6" id="KW-1133">Transmembrane helix</keyword>
<dbReference type="Pfam" id="PF03170">
    <property type="entry name" value="BcsB"/>
    <property type="match status" value="2"/>
</dbReference>
<keyword evidence="5 6" id="KW-0472">Membrane</keyword>
<comment type="caution">
    <text evidence="7">The sequence shown here is derived from an EMBL/GenBank/DDBJ whole genome shotgun (WGS) entry which is preliminary data.</text>
</comment>
<dbReference type="Gene3D" id="2.60.120.260">
    <property type="entry name" value="Galactose-binding domain-like"/>
    <property type="match status" value="2"/>
</dbReference>
<evidence type="ECO:0000256" key="5">
    <source>
        <dbReference type="ARBA" id="ARBA00023136"/>
    </source>
</evidence>
<dbReference type="EMBL" id="JAUOZU010000009">
    <property type="protein sequence ID" value="MDO6965113.1"/>
    <property type="molecule type" value="Genomic_DNA"/>
</dbReference>
<reference evidence="7" key="2">
    <citation type="submission" date="2023-07" db="EMBL/GenBank/DDBJ databases">
        <authorList>
            <person name="Shen H."/>
        </authorList>
    </citation>
    <scope>NUCLEOTIDE SEQUENCE</scope>
    <source>
        <strain evidence="7">TNR-22</strain>
    </source>
</reference>
<reference evidence="7" key="1">
    <citation type="journal article" date="2015" name="Int. J. Syst. Evol. Microbiol.">
        <title>Rhizobium alvei sp. nov., isolated from a freshwater river.</title>
        <authorList>
            <person name="Sheu S.Y."/>
            <person name="Huang H.W."/>
            <person name="Young C.C."/>
            <person name="Chen W.M."/>
        </authorList>
    </citation>
    <scope>NUCLEOTIDE SEQUENCE</scope>
    <source>
        <strain evidence="7">TNR-22</strain>
    </source>
</reference>
<protein>
    <recommendedName>
        <fullName evidence="6">Cyclic di-GMP-binding protein</fullName>
    </recommendedName>
    <alternativeName>
        <fullName evidence="6">Cellulose synthase regulatory subunit</fullName>
    </alternativeName>
</protein>
<organism evidence="7 8">
    <name type="scientific">Rhizobium alvei</name>
    <dbReference type="NCBI Taxonomy" id="1132659"/>
    <lineage>
        <taxon>Bacteria</taxon>
        <taxon>Pseudomonadati</taxon>
        <taxon>Pseudomonadota</taxon>
        <taxon>Alphaproteobacteria</taxon>
        <taxon>Hyphomicrobiales</taxon>
        <taxon>Rhizobiaceae</taxon>
        <taxon>Rhizobium/Agrobacterium group</taxon>
        <taxon>Rhizobium</taxon>
    </lineage>
</organism>
<dbReference type="InterPro" id="IPR018513">
    <property type="entry name" value="Cell_synthase_bac"/>
</dbReference>
<keyword evidence="2 6" id="KW-1003">Cell membrane</keyword>
<evidence type="ECO:0000256" key="2">
    <source>
        <dbReference type="ARBA" id="ARBA00022475"/>
    </source>
</evidence>
<keyword evidence="6" id="KW-0973">c-di-GMP</keyword>
<evidence type="ECO:0000256" key="4">
    <source>
        <dbReference type="ARBA" id="ARBA00022989"/>
    </source>
</evidence>
<keyword evidence="3 6" id="KW-0812">Transmembrane</keyword>
<accession>A0ABT8YN12</accession>
<sequence length="760" mass="80687">MHKSTFRALLLCALFMPGAAFAGNPLLPDALQSEPATKDAPAVEVKANPVSAGLTLIPFAEPSDRFRLIGEADNAILSFSVSEQEARAGGKLQLAYKNAVSVLPDDARLSVEINGKSAGEFPIASPFDFQKQEIAVGPDALRPGRNMVRVSVIQHHRVDCSLDATYELWTQLSPALSGFRPANAQVPSSLERLSAVGRLESGATDLRLVLADGDQRQQINEAMPALQTLVLALGREDLKVTVASTAGKGPGIDLLVSVGRGAPASSVAPERGIHVQPMDANGRLRVTVNANGSDDLASLMLAAVKGPLSESLKDNLTRRNGQGIIHAEPDHDHPLSEAGIRSATFAGRLLRTHFDLAMPADFYPADYATIDLKLSAATAPGLDPASKLLVRVNDKVVNAFPFRNTDGQSFDAKLIKLPLRAFRPGMNSVELLAELPNARDKACAPGERDDSKPRYVLLNDTSLSVPKLARVARFPDLAALAGSASPFSAARPLTIRVDADDPRFTGPALTLLSRLALAEGAPLKAAIEIGGSSQDASADSLVLTVADRQSAAASPAAHLALFDQQTTDPVVTASIADGNPNGDELQDQLMQAFEQSSADAGERSFSTRFKGFLASMSERFGNWLSYEDDMSALQLTSDAVLTLAQTKARNGGASATIIRVASAEDLVTGVNRLTDPDVWARLEGGAAILREKNLSLVNLAVAHPQIVAVTDHSAGNYRRIAAAWLSDNFQVYVVAVILLVGFFAVWLGRLVPRLGTRTVK</sequence>
<keyword evidence="8" id="KW-1185">Reference proteome</keyword>
<feature type="chain" id="PRO_5044991453" description="Cyclic di-GMP-binding protein" evidence="6">
    <location>
        <begin position="23"/>
        <end position="760"/>
    </location>
</feature>
<gene>
    <name evidence="7" type="ORF">Q4481_14180</name>
</gene>